<protein>
    <submittedName>
        <fullName evidence="1">Uncharacterized protein</fullName>
    </submittedName>
</protein>
<sequence length="131" mass="14804">MPFTPYVFTSAQLVDIRRHTGYPAYGDGAVVFPAPWLQRNYLALEYRLQHMSTDEGSVVVNTYLANLTTLENAIPTTSDNLDTDQAAVWTHNKNELRDREALFDSWRRRLCNFLGVPRGPQFGGPSNSLVV</sequence>
<dbReference type="AlphaFoldDB" id="A0A4R0XKF1"/>
<dbReference type="EMBL" id="MWML01000013">
    <property type="protein sequence ID" value="TCG09355.1"/>
    <property type="molecule type" value="Genomic_DNA"/>
</dbReference>
<comment type="caution">
    <text evidence="1">The sequence shown here is derived from an EMBL/GenBank/DDBJ whole genome shotgun (WGS) entry which is preliminary data.</text>
</comment>
<organism evidence="1 2">
    <name type="scientific">Paraburkholderia steynii</name>
    <dbReference type="NCBI Taxonomy" id="1245441"/>
    <lineage>
        <taxon>Bacteria</taxon>
        <taxon>Pseudomonadati</taxon>
        <taxon>Pseudomonadota</taxon>
        <taxon>Betaproteobacteria</taxon>
        <taxon>Burkholderiales</taxon>
        <taxon>Burkholderiaceae</taxon>
        <taxon>Paraburkholderia</taxon>
    </lineage>
</organism>
<accession>A0A4R0XKF1</accession>
<gene>
    <name evidence="1" type="ORF">BZM27_06020</name>
</gene>
<keyword evidence="2" id="KW-1185">Reference proteome</keyword>
<dbReference type="Proteomes" id="UP000294200">
    <property type="component" value="Unassembled WGS sequence"/>
</dbReference>
<reference evidence="1 2" key="1">
    <citation type="submission" date="2017-02" db="EMBL/GenBank/DDBJ databases">
        <title>Paraburkholderia sophoroidis sp. nov. and Paraburkholderia steynii sp. nov. rhizobial symbionts of the fynbos legume Hypocalyptus sophoroides.</title>
        <authorList>
            <person name="Steenkamp E.T."/>
            <person name="Beukes C.W."/>
            <person name="Van Zyl E."/>
            <person name="Avontuur J."/>
            <person name="Chan W.Y."/>
            <person name="Hassen A."/>
            <person name="Palmer M."/>
            <person name="Mthombeni L."/>
            <person name="Phalane F."/>
            <person name="Sereme K."/>
            <person name="Venter S.N."/>
        </authorList>
    </citation>
    <scope>NUCLEOTIDE SEQUENCE [LARGE SCALE GENOMIC DNA]</scope>
    <source>
        <strain evidence="1 2">HC1.1ba</strain>
    </source>
</reference>
<proteinExistence type="predicted"/>
<name>A0A4R0XKF1_9BURK</name>
<evidence type="ECO:0000313" key="1">
    <source>
        <dbReference type="EMBL" id="TCG09355.1"/>
    </source>
</evidence>
<evidence type="ECO:0000313" key="2">
    <source>
        <dbReference type="Proteomes" id="UP000294200"/>
    </source>
</evidence>